<dbReference type="PANTHER" id="PTHR43096:SF52">
    <property type="entry name" value="DNAJ HOMOLOG 1, MITOCHONDRIAL-RELATED"/>
    <property type="match status" value="1"/>
</dbReference>
<feature type="domain" description="Chaperone DnaJ C-terminal" evidence="2">
    <location>
        <begin position="123"/>
        <end position="321"/>
    </location>
</feature>
<evidence type="ECO:0000259" key="2">
    <source>
        <dbReference type="Pfam" id="PF01556"/>
    </source>
</evidence>
<evidence type="ECO:0000313" key="3">
    <source>
        <dbReference type="EMBL" id="WIA17030.1"/>
    </source>
</evidence>
<dbReference type="InterPro" id="IPR002939">
    <property type="entry name" value="DnaJ_C"/>
</dbReference>
<dbReference type="InterPro" id="IPR036410">
    <property type="entry name" value="HSP_DnaJ_Cys-rich_dom_sf"/>
</dbReference>
<dbReference type="Gene3D" id="2.10.230.10">
    <property type="entry name" value="Heat shock protein DnaJ, cysteine-rich domain"/>
    <property type="match status" value="1"/>
</dbReference>
<sequence>MYVNPSVEAHERFQAVRLAAEVLGSAEQRQQYDARGLAALGGGEYKLLQDLMAKVHAQGAAAVVGEAGADISTVLGLEFQEAVTGSACTVTTAALGTCPDCKGSGFDAASSSLDCAMCRGQGELTLKKWVQGGSPRLAVRETCPGCRGSGKSELRLCGRGSGKSELRLCGRGSGKSELRLCGRGSGKSELRLCGRCSGEGRLAVRRHVKIRVPAGVVDGQVLRVRGQGHCGRFGGRPGDLLVKLQVYSLVGVTRVGDDLHSTLDLQLYQALLGDSVPVKTVRGECHLAVPPGTQHGQLLCAHNAGVAKPGLNGVEYGHHFFKLPGALAAVPADYTNFQNEHGCDPSATLIVRPRTLEDVQAAVAMHDHVMPNAEGHSWNQVGAHM</sequence>
<dbReference type="SUPFAM" id="SSF49493">
    <property type="entry name" value="HSP40/DnaJ peptide-binding domain"/>
    <property type="match status" value="2"/>
</dbReference>
<dbReference type="Gene3D" id="2.60.260.20">
    <property type="entry name" value="Urease metallochaperone UreE, N-terminal domain"/>
    <property type="match status" value="2"/>
</dbReference>
<gene>
    <name evidence="3" type="ORF">OEZ85_013938</name>
</gene>
<dbReference type="InterPro" id="IPR016167">
    <property type="entry name" value="FAD-bd_PCMH_sub1"/>
</dbReference>
<keyword evidence="1" id="KW-0143">Chaperone</keyword>
<dbReference type="Gene3D" id="3.30.43.10">
    <property type="entry name" value="Uridine Diphospho-n-acetylenolpyruvylglucosamine Reductase, domain 2"/>
    <property type="match status" value="1"/>
</dbReference>
<protein>
    <recommendedName>
        <fullName evidence="2">Chaperone DnaJ C-terminal domain-containing protein</fullName>
    </recommendedName>
</protein>
<dbReference type="EMBL" id="CP126215">
    <property type="protein sequence ID" value="WIA17030.1"/>
    <property type="molecule type" value="Genomic_DNA"/>
</dbReference>
<keyword evidence="4" id="KW-1185">Reference proteome</keyword>
<organism evidence="3 4">
    <name type="scientific">Tetradesmus obliquus</name>
    <name type="common">Green alga</name>
    <name type="synonym">Acutodesmus obliquus</name>
    <dbReference type="NCBI Taxonomy" id="3088"/>
    <lineage>
        <taxon>Eukaryota</taxon>
        <taxon>Viridiplantae</taxon>
        <taxon>Chlorophyta</taxon>
        <taxon>core chlorophytes</taxon>
        <taxon>Chlorophyceae</taxon>
        <taxon>CS clade</taxon>
        <taxon>Sphaeropleales</taxon>
        <taxon>Scenedesmaceae</taxon>
        <taxon>Tetradesmus</taxon>
    </lineage>
</organism>
<dbReference type="Proteomes" id="UP001244341">
    <property type="component" value="Chromosome 8b"/>
</dbReference>
<dbReference type="CDD" id="cd10747">
    <property type="entry name" value="DnaJ_C"/>
    <property type="match status" value="1"/>
</dbReference>
<dbReference type="Pfam" id="PF01556">
    <property type="entry name" value="DnaJ_C"/>
    <property type="match status" value="1"/>
</dbReference>
<evidence type="ECO:0000313" key="4">
    <source>
        <dbReference type="Proteomes" id="UP001244341"/>
    </source>
</evidence>
<dbReference type="PANTHER" id="PTHR43096">
    <property type="entry name" value="DNAJ HOMOLOG 1, MITOCHONDRIAL-RELATED"/>
    <property type="match status" value="1"/>
</dbReference>
<name>A0ABY8U741_TETOB</name>
<proteinExistence type="predicted"/>
<accession>A0ABY8U741</accession>
<dbReference type="SUPFAM" id="SSF57938">
    <property type="entry name" value="DnaJ/Hsp40 cysteine-rich domain"/>
    <property type="match status" value="1"/>
</dbReference>
<reference evidence="3 4" key="1">
    <citation type="submission" date="2023-05" db="EMBL/GenBank/DDBJ databases">
        <title>A 100% complete, gapless, phased diploid assembly of the Scenedesmus obliquus UTEX 3031 genome.</title>
        <authorList>
            <person name="Biondi T.C."/>
            <person name="Hanschen E.R."/>
            <person name="Kwon T."/>
            <person name="Eng W."/>
            <person name="Kruse C.P.S."/>
            <person name="Koehler S.I."/>
            <person name="Kunde Y."/>
            <person name="Gleasner C.D."/>
            <person name="You Mak K.T."/>
            <person name="Polle J."/>
            <person name="Hovde B.T."/>
            <person name="Starkenburg S.R."/>
        </authorList>
    </citation>
    <scope>NUCLEOTIDE SEQUENCE [LARGE SCALE GENOMIC DNA]</scope>
    <source>
        <strain evidence="3 4">DOE0152z</strain>
    </source>
</reference>
<dbReference type="InterPro" id="IPR008971">
    <property type="entry name" value="HSP40/DnaJ_pept-bd"/>
</dbReference>
<evidence type="ECO:0000256" key="1">
    <source>
        <dbReference type="ARBA" id="ARBA00023186"/>
    </source>
</evidence>